<comment type="subcellular location">
    <subcellularLocation>
        <location evidence="1">Cell membrane</location>
        <topology evidence="1">Single-pass membrane protein</topology>
    </subcellularLocation>
    <subcellularLocation>
        <location evidence="7">Cell membrane</location>
        <topology evidence="7">Single-pass type II membrane protein</topology>
    </subcellularLocation>
</comment>
<evidence type="ECO:0000256" key="1">
    <source>
        <dbReference type="ARBA" id="ARBA00004162"/>
    </source>
</evidence>
<name>A0ABW7C7Q6_9CYAN</name>
<keyword evidence="4 7" id="KW-0812">Transmembrane</keyword>
<evidence type="ECO:0000256" key="4">
    <source>
        <dbReference type="ARBA" id="ARBA00022692"/>
    </source>
</evidence>
<dbReference type="PANTHER" id="PTHR30558:SF3">
    <property type="entry name" value="BIOPOLYMER TRANSPORT PROTEIN EXBD-RELATED"/>
    <property type="match status" value="1"/>
</dbReference>
<dbReference type="EMBL" id="JAZAQF010000029">
    <property type="protein sequence ID" value="MFG3817177.1"/>
    <property type="molecule type" value="Genomic_DNA"/>
</dbReference>
<comment type="similarity">
    <text evidence="2 7">Belongs to the ExbD/TolR family.</text>
</comment>
<evidence type="ECO:0000256" key="2">
    <source>
        <dbReference type="ARBA" id="ARBA00005811"/>
    </source>
</evidence>
<dbReference type="RefSeq" id="WP_393011302.1">
    <property type="nucleotide sequence ID" value="NZ_JAZAQF010000029.1"/>
</dbReference>
<dbReference type="Gene3D" id="3.30.420.270">
    <property type="match status" value="1"/>
</dbReference>
<gene>
    <name evidence="8" type="ORF">VPK24_05970</name>
</gene>
<organism evidence="8 9">
    <name type="scientific">Limnothrix redekei LRLZ20PSL1</name>
    <dbReference type="NCBI Taxonomy" id="3112953"/>
    <lineage>
        <taxon>Bacteria</taxon>
        <taxon>Bacillati</taxon>
        <taxon>Cyanobacteriota</taxon>
        <taxon>Cyanophyceae</taxon>
        <taxon>Pseudanabaenales</taxon>
        <taxon>Pseudanabaenaceae</taxon>
        <taxon>Limnothrix</taxon>
    </lineage>
</organism>
<evidence type="ECO:0000313" key="8">
    <source>
        <dbReference type="EMBL" id="MFG3817177.1"/>
    </source>
</evidence>
<keyword evidence="7" id="KW-0653">Protein transport</keyword>
<protein>
    <submittedName>
        <fullName evidence="8">Biopolymer transporter ExbD</fullName>
    </submittedName>
</protein>
<evidence type="ECO:0000256" key="5">
    <source>
        <dbReference type="ARBA" id="ARBA00022989"/>
    </source>
</evidence>
<keyword evidence="3" id="KW-1003">Cell membrane</keyword>
<comment type="caution">
    <text evidence="8">The sequence shown here is derived from an EMBL/GenBank/DDBJ whole genome shotgun (WGS) entry which is preliminary data.</text>
</comment>
<evidence type="ECO:0000313" key="9">
    <source>
        <dbReference type="Proteomes" id="UP001604335"/>
    </source>
</evidence>
<dbReference type="PANTHER" id="PTHR30558">
    <property type="entry name" value="EXBD MEMBRANE COMPONENT OF PMF-DRIVEN MACROMOLECULE IMPORT SYSTEM"/>
    <property type="match status" value="1"/>
</dbReference>
<dbReference type="InterPro" id="IPR003400">
    <property type="entry name" value="ExbD"/>
</dbReference>
<reference evidence="9" key="1">
    <citation type="journal article" date="2024" name="Algal Res.">
        <title>Biochemical, toxicological and genomic investigation of a high-biomass producing Limnothrix strain isolated from Italian shallow drinking water reservoir.</title>
        <authorList>
            <person name="Simonazzi M."/>
            <person name="Shishido T.K."/>
            <person name="Delbaje E."/>
            <person name="Wahlsten M."/>
            <person name="Fewer D.P."/>
            <person name="Sivonen K."/>
            <person name="Pezzolesi L."/>
            <person name="Pistocchi R."/>
        </authorList>
    </citation>
    <scope>NUCLEOTIDE SEQUENCE [LARGE SCALE GENOMIC DNA]</scope>
    <source>
        <strain evidence="9">LRLZ20PSL1</strain>
    </source>
</reference>
<dbReference type="Pfam" id="PF02472">
    <property type="entry name" value="ExbD"/>
    <property type="match status" value="1"/>
</dbReference>
<evidence type="ECO:0000256" key="7">
    <source>
        <dbReference type="RuleBase" id="RU003879"/>
    </source>
</evidence>
<evidence type="ECO:0000256" key="3">
    <source>
        <dbReference type="ARBA" id="ARBA00022475"/>
    </source>
</evidence>
<keyword evidence="7" id="KW-0813">Transport</keyword>
<keyword evidence="6" id="KW-0472">Membrane</keyword>
<accession>A0ABW7C7Q6</accession>
<dbReference type="Proteomes" id="UP001604335">
    <property type="component" value="Unassembled WGS sequence"/>
</dbReference>
<keyword evidence="5" id="KW-1133">Transmembrane helix</keyword>
<evidence type="ECO:0000256" key="6">
    <source>
        <dbReference type="ARBA" id="ARBA00023136"/>
    </source>
</evidence>
<proteinExistence type="inferred from homology"/>
<keyword evidence="9" id="KW-1185">Reference proteome</keyword>
<sequence length="136" mass="14818">MRPKTRSANQLPEINLVPMMDVLMTVLTFFILVSMTLTGAQMPNVQLPKAKTSAAATVPKDPLLVGLDQKKQILLNDKPVTPAELDQAVADYFAKQPDGMVVLKADRTLPFRSIEEVLTLLKAVGGDRVGLSFEQG</sequence>